<keyword evidence="3" id="KW-0106">Calcium</keyword>
<evidence type="ECO:0008006" key="9">
    <source>
        <dbReference type="Google" id="ProtNLM"/>
    </source>
</evidence>
<evidence type="ECO:0000259" key="6">
    <source>
        <dbReference type="Pfam" id="PF20943"/>
    </source>
</evidence>
<organism evidence="7 8">
    <name type="scientific">Virgisporangium aurantiacum</name>
    <dbReference type="NCBI Taxonomy" id="175570"/>
    <lineage>
        <taxon>Bacteria</taxon>
        <taxon>Bacillati</taxon>
        <taxon>Actinomycetota</taxon>
        <taxon>Actinomycetes</taxon>
        <taxon>Micromonosporales</taxon>
        <taxon>Micromonosporaceae</taxon>
        <taxon>Virgisporangium</taxon>
    </lineage>
</organism>
<dbReference type="SUPFAM" id="SSF53474">
    <property type="entry name" value="alpha/beta-Hydrolases"/>
    <property type="match status" value="1"/>
</dbReference>
<dbReference type="PANTHER" id="PTHR11878:SF65">
    <property type="entry name" value="NA_CA-EXCHANGE PROTEIN, ISOFORM G"/>
    <property type="match status" value="1"/>
</dbReference>
<dbReference type="GO" id="GO:0016020">
    <property type="term" value="C:membrane"/>
    <property type="evidence" value="ECO:0007669"/>
    <property type="project" value="InterPro"/>
</dbReference>
<dbReference type="InterPro" id="IPR048295">
    <property type="entry name" value="DUF4785_C"/>
</dbReference>
<keyword evidence="4" id="KW-0813">Transport</keyword>
<dbReference type="SUPFAM" id="SSF141072">
    <property type="entry name" value="CalX-like"/>
    <property type="match status" value="2"/>
</dbReference>
<dbReference type="InterPro" id="IPR051171">
    <property type="entry name" value="CaCA"/>
</dbReference>
<evidence type="ECO:0000313" key="8">
    <source>
        <dbReference type="Proteomes" id="UP000612585"/>
    </source>
</evidence>
<dbReference type="GO" id="GO:0007154">
    <property type="term" value="P:cell communication"/>
    <property type="evidence" value="ECO:0007669"/>
    <property type="project" value="InterPro"/>
</dbReference>
<evidence type="ECO:0000256" key="3">
    <source>
        <dbReference type="ARBA" id="ARBA00022837"/>
    </source>
</evidence>
<dbReference type="Pfam" id="PF20943">
    <property type="entry name" value="DUF4785_3rd"/>
    <property type="match status" value="1"/>
</dbReference>
<dbReference type="EMBL" id="BOPG01000031">
    <property type="protein sequence ID" value="GIJ57393.1"/>
    <property type="molecule type" value="Genomic_DNA"/>
</dbReference>
<keyword evidence="2" id="KW-0677">Repeat</keyword>
<feature type="domain" description="Calx-beta" evidence="5">
    <location>
        <begin position="989"/>
        <end position="1096"/>
    </location>
</feature>
<proteinExistence type="predicted"/>
<gene>
    <name evidence="7" type="ORF">Vau01_049090</name>
</gene>
<evidence type="ECO:0000256" key="2">
    <source>
        <dbReference type="ARBA" id="ARBA00022737"/>
    </source>
</evidence>
<name>A0A8J3Z6S0_9ACTN</name>
<feature type="domain" description="Calx-beta" evidence="5">
    <location>
        <begin position="881"/>
        <end position="957"/>
    </location>
</feature>
<dbReference type="AlphaFoldDB" id="A0A8J3Z6S0"/>
<comment type="caution">
    <text evidence="7">The sequence shown here is derived from an EMBL/GenBank/DDBJ whole genome shotgun (WGS) entry which is preliminary data.</text>
</comment>
<dbReference type="PANTHER" id="PTHR11878">
    <property type="entry name" value="SODIUM/CALCIUM EXCHANGER"/>
    <property type="match status" value="1"/>
</dbReference>
<evidence type="ECO:0000256" key="4">
    <source>
        <dbReference type="ARBA" id="ARBA00023065"/>
    </source>
</evidence>
<evidence type="ECO:0000259" key="5">
    <source>
        <dbReference type="Pfam" id="PF03160"/>
    </source>
</evidence>
<evidence type="ECO:0000313" key="7">
    <source>
        <dbReference type="EMBL" id="GIJ57393.1"/>
    </source>
</evidence>
<keyword evidence="8" id="KW-1185">Reference proteome</keyword>
<keyword evidence="4" id="KW-0406">Ion transport</keyword>
<dbReference type="Gene3D" id="3.40.50.1820">
    <property type="entry name" value="alpha/beta hydrolase"/>
    <property type="match status" value="1"/>
</dbReference>
<dbReference type="InterPro" id="IPR029058">
    <property type="entry name" value="AB_hydrolase_fold"/>
</dbReference>
<sequence>MRTRWGDAWEYPRMSMRARRFAVRSAVLLLVAGLIQAAVVPRRATAAPAPLAAGTIVVDGPPVTVTLASHQKTDLTFQWDGAARVRLKFTNCSNMFFNLVWGEGYSRGLGCSGPPAVPWGADFDPGTPRAIGPVRIEFEADRNNDGIGGFVTIELDSVPPTHTGAITVAGTALNLTFASRTDEAWVTFDGVAGQNLNLLTTSSTTAGCWAFVSIRKPDGTMLPNSGCHTGSISHALGRLTQTGRYRIEVDRFTAEPAAGTMSLRLIHAAVPLPPACVSGRVKPIALVHGFGGSSADFDTLRAFLLDRLVAEFRQAGATIEEAAPCATAFLWPIGVGSQASSAANASLIQQRLADIATFLGVTPIDIIAHSKGGLDSRAAIERSPLVRNLVMIATPNGGTMIADVGCGAYNLSLGDLSTDPTGYARRLAARTIMRRIVNRFGPCRGEQDALWGLTSDFVQNRLNASVQDNPNVVYRTIAGDSNCILCLAYGAFVGPNDGLVPVSSVEYLAGRGHVSAGQFPATHSGLLTSGDVADRAYCSLVPRGRDYGPCGAVPGGVSGARAAADNPQALLHFEAVTVPAGGSATVTLPIGGRGSVNVAVLTDQTALTGSVGGTALGAESHPIGRALGGTVQSASNQPLVLANPGSQPADALVMVFGAAAARLAVQVTPPVAAPNQARQIRVVNAAAAGLVGTVTAPDGTETPLTFTASGSDAVATHTPTVTGEHAVSVTHEGATQRLAFARLPVGAGGATLPGTYTAGLATGPDGLADALNLDVNVTVAQAGEYTLSGGLATADGTLLGTAEVTGTLAAGARQLRLSFRGAVLYAAARNGPYHLVDLTLARTGVIEAQVPATAATTAYAYTAFRPALVVPAAATVVEGDTGTKTVEFPVTLSERVNVPVTAEFVSTNQPGSATWPEDYDAVWSRLTFLPGETAKTVSLTIRGDRLDENDEMALVHFYAASNAKVGGFGGVGGVSIVDDDALPAVQPGFAPSIVEGDAGTTVVQVPVTLSAPSGRPVTVRYAPFTQPGYAVFPGDFEAPTGTLTFQPGETSKTIALTVKGDTVDEADEAALIAFTEPTNATVGGFGVAGVTIVDDDP</sequence>
<evidence type="ECO:0000256" key="1">
    <source>
        <dbReference type="ARBA" id="ARBA00022729"/>
    </source>
</evidence>
<dbReference type="Proteomes" id="UP000612585">
    <property type="component" value="Unassembled WGS sequence"/>
</dbReference>
<accession>A0A8J3Z6S0</accession>
<dbReference type="Pfam" id="PF03160">
    <property type="entry name" value="Calx-beta"/>
    <property type="match status" value="2"/>
</dbReference>
<dbReference type="GO" id="GO:0030001">
    <property type="term" value="P:metal ion transport"/>
    <property type="evidence" value="ECO:0007669"/>
    <property type="project" value="TreeGrafter"/>
</dbReference>
<reference evidence="7" key="1">
    <citation type="submission" date="2021-01" db="EMBL/GenBank/DDBJ databases">
        <title>Whole genome shotgun sequence of Virgisporangium aurantiacum NBRC 16421.</title>
        <authorList>
            <person name="Komaki H."/>
            <person name="Tamura T."/>
        </authorList>
    </citation>
    <scope>NUCLEOTIDE SEQUENCE</scope>
    <source>
        <strain evidence="7">NBRC 16421</strain>
    </source>
</reference>
<feature type="domain" description="DUF4785" evidence="6">
    <location>
        <begin position="768"/>
        <end position="842"/>
    </location>
</feature>
<keyword evidence="1" id="KW-0732">Signal</keyword>
<dbReference type="InterPro" id="IPR038081">
    <property type="entry name" value="CalX-like_sf"/>
</dbReference>
<protein>
    <recommendedName>
        <fullName evidence="9">Calx-beta domain-containing protein</fullName>
    </recommendedName>
</protein>
<dbReference type="Gene3D" id="2.60.40.2030">
    <property type="match status" value="2"/>
</dbReference>
<dbReference type="InterPro" id="IPR003644">
    <property type="entry name" value="Calx_beta"/>
</dbReference>